<dbReference type="EMBL" id="ABFK02000020">
    <property type="protein sequence ID" value="EDS02983.1"/>
    <property type="molecule type" value="Genomic_DNA"/>
</dbReference>
<proteinExistence type="predicted"/>
<organism evidence="2 3">
    <name type="scientific">Alistipes putredinis DSM 17216</name>
    <dbReference type="NCBI Taxonomy" id="445970"/>
    <lineage>
        <taxon>Bacteria</taxon>
        <taxon>Pseudomonadati</taxon>
        <taxon>Bacteroidota</taxon>
        <taxon>Bacteroidia</taxon>
        <taxon>Bacteroidales</taxon>
        <taxon>Rikenellaceae</taxon>
        <taxon>Alistipes</taxon>
    </lineage>
</organism>
<sequence>MPLRHTYFTPGIVAALLCSLCSVPSVRGQERLTSTASNSPLQTEFENRSLRPGTDMRDAYLRNPALIHRMVGERRYFSAENPGFVREKPGTIFIAADGASGRQEGDYLPYEGQEFRDFSVRADGYKQGDRATFFARIGFTAGGNDNVGWSALRNPGLYWPYIVADSTGGDFRYEKYDLMCGYSFRLGRFDLGMSGEYTGDFAFRQNDPRIEDISTWLTFKAGAAYAFRRHVIALNAEFMHHRQHADVKHFRTGQFAGFFIEYGFGMFDYIFSPIFNSMEQRQHINAYGVNLTFNSDPSRALRLNLLLGYGRETMKTEENNYKVNLYRAPANTFDADLGILWNDRRWGAEFLVKAAYEDKKGTENIFERYISSSQDGVDVYDFRKIGEQNRYGMKRLDGSAELKVSRFLGRHYTVSLLGGVGYMMREETYKDHDYLIRNVLLTPSLGIGARYSGEKFDVELRGCWSHRTVPESRYEVGVDLEKNTEFQHAFTTYAYYANTAELYTAELTVARHFRFGTFGLRGQMLCGRGNRIPEAVYDLSRYEQAVPSTSQHTISRTPDRHDSVWFRVSLFTVF</sequence>
<evidence type="ECO:0000313" key="2">
    <source>
        <dbReference type="EMBL" id="EDS02983.1"/>
    </source>
</evidence>
<protein>
    <recommendedName>
        <fullName evidence="1">DUF6850 domain-containing protein</fullName>
    </recommendedName>
</protein>
<dbReference type="Pfam" id="PF21012">
    <property type="entry name" value="DUF6850"/>
    <property type="match status" value="1"/>
</dbReference>
<dbReference type="InterPro" id="IPR049236">
    <property type="entry name" value="DUF6850"/>
</dbReference>
<reference evidence="2" key="1">
    <citation type="submission" date="2007-10" db="EMBL/GenBank/DDBJ databases">
        <authorList>
            <person name="Fulton L."/>
            <person name="Clifton S."/>
            <person name="Fulton B."/>
            <person name="Xu J."/>
            <person name="Minx P."/>
            <person name="Pepin K.H."/>
            <person name="Johnson M."/>
            <person name="Thiruvilangam P."/>
            <person name="Bhonagiri V."/>
            <person name="Nash W.E."/>
            <person name="Mardis E.R."/>
            <person name="Wilson R.K."/>
        </authorList>
    </citation>
    <scope>NUCLEOTIDE SEQUENCE [LARGE SCALE GENOMIC DNA]</scope>
    <source>
        <strain evidence="2">DSM 17216</strain>
    </source>
</reference>
<gene>
    <name evidence="2" type="ORF">ALIPUT_02521</name>
</gene>
<dbReference type="RefSeq" id="WP_004328562.1">
    <property type="nucleotide sequence ID" value="NZ_DS499577.1"/>
</dbReference>
<dbReference type="HOGENOM" id="CLU_490781_0_0_10"/>
<name>B0MZE7_9BACT</name>
<dbReference type="GeneID" id="92756618"/>
<keyword evidence="3" id="KW-1185">Reference proteome</keyword>
<reference evidence="2" key="2">
    <citation type="submission" date="2013-09" db="EMBL/GenBank/DDBJ databases">
        <title>Draft genome sequence of Alistipes putredinis (DSM 17216).</title>
        <authorList>
            <person name="Sudarsanam P."/>
            <person name="Ley R."/>
            <person name="Guruge J."/>
            <person name="Turnbaugh P.J."/>
            <person name="Mahowald M."/>
            <person name="Liep D."/>
            <person name="Gordon J."/>
        </authorList>
    </citation>
    <scope>NUCLEOTIDE SEQUENCE</scope>
    <source>
        <strain evidence="2">DSM 17216</strain>
    </source>
</reference>
<comment type="caution">
    <text evidence="2">The sequence shown here is derived from an EMBL/GenBank/DDBJ whole genome shotgun (WGS) entry which is preliminary data.</text>
</comment>
<accession>B0MZE7</accession>
<evidence type="ECO:0000313" key="3">
    <source>
        <dbReference type="Proteomes" id="UP000005819"/>
    </source>
</evidence>
<dbReference type="Proteomes" id="UP000005819">
    <property type="component" value="Unassembled WGS sequence"/>
</dbReference>
<dbReference type="OrthoDB" id="1025008at2"/>
<evidence type="ECO:0000259" key="1">
    <source>
        <dbReference type="Pfam" id="PF21012"/>
    </source>
</evidence>
<feature type="domain" description="DUF6850" evidence="1">
    <location>
        <begin position="103"/>
        <end position="518"/>
    </location>
</feature>
<dbReference type="eggNOG" id="ENOG502ZBFN">
    <property type="taxonomic scope" value="Bacteria"/>
</dbReference>
<dbReference type="AlphaFoldDB" id="B0MZE7"/>